<dbReference type="Proteomes" id="UP000265845">
    <property type="component" value="Unassembled WGS sequence"/>
</dbReference>
<feature type="transmembrane region" description="Helical" evidence="6">
    <location>
        <begin position="294"/>
        <end position="316"/>
    </location>
</feature>
<dbReference type="GO" id="GO:1990961">
    <property type="term" value="P:xenobiotic detoxification by transmembrane export across the plasma membrane"/>
    <property type="evidence" value="ECO:0007669"/>
    <property type="project" value="TreeGrafter"/>
</dbReference>
<feature type="transmembrane region" description="Helical" evidence="6">
    <location>
        <begin position="382"/>
        <end position="403"/>
    </location>
</feature>
<dbReference type="PANTHER" id="PTHR23502:SF132">
    <property type="entry name" value="POLYAMINE TRANSPORTER 2-RELATED"/>
    <property type="match status" value="1"/>
</dbReference>
<dbReference type="InterPro" id="IPR036259">
    <property type="entry name" value="MFS_trans_sf"/>
</dbReference>
<dbReference type="SUPFAM" id="SSF103473">
    <property type="entry name" value="MFS general substrate transporter"/>
    <property type="match status" value="1"/>
</dbReference>
<feature type="transmembrane region" description="Helical" evidence="6">
    <location>
        <begin position="149"/>
        <end position="167"/>
    </location>
</feature>
<feature type="transmembrane region" description="Helical" evidence="6">
    <location>
        <begin position="21"/>
        <end position="43"/>
    </location>
</feature>
<dbReference type="AlphaFoldDB" id="A0A399R6W1"/>
<dbReference type="InterPro" id="IPR020846">
    <property type="entry name" value="MFS_dom"/>
</dbReference>
<dbReference type="InterPro" id="IPR011701">
    <property type="entry name" value="MFS"/>
</dbReference>
<feature type="transmembrane region" description="Helical" evidence="6">
    <location>
        <begin position="230"/>
        <end position="249"/>
    </location>
</feature>
<dbReference type="Gene3D" id="1.20.1720.10">
    <property type="entry name" value="Multidrug resistance protein D"/>
    <property type="match status" value="1"/>
</dbReference>
<evidence type="ECO:0000313" key="8">
    <source>
        <dbReference type="EMBL" id="RIJ27366.1"/>
    </source>
</evidence>
<feature type="transmembrane region" description="Helical" evidence="6">
    <location>
        <begin position="322"/>
        <end position="346"/>
    </location>
</feature>
<feature type="domain" description="Major facilitator superfamily (MFS) profile" evidence="7">
    <location>
        <begin position="24"/>
        <end position="408"/>
    </location>
</feature>
<keyword evidence="5 6" id="KW-0472">Membrane</keyword>
<keyword evidence="9" id="KW-1185">Reference proteome</keyword>
<comment type="subcellular location">
    <subcellularLocation>
        <location evidence="1">Membrane</location>
        <topology evidence="1">Multi-pass membrane protein</topology>
    </subcellularLocation>
</comment>
<keyword evidence="3 6" id="KW-0812">Transmembrane</keyword>
<feature type="transmembrane region" description="Helical" evidence="6">
    <location>
        <begin position="358"/>
        <end position="376"/>
    </location>
</feature>
<proteinExistence type="predicted"/>
<dbReference type="Pfam" id="PF07690">
    <property type="entry name" value="MFS_1"/>
    <property type="match status" value="1"/>
</dbReference>
<evidence type="ECO:0000256" key="5">
    <source>
        <dbReference type="ARBA" id="ARBA00023136"/>
    </source>
</evidence>
<name>A0A399R6W1_9PROT</name>
<evidence type="ECO:0000259" key="7">
    <source>
        <dbReference type="PROSITE" id="PS50850"/>
    </source>
</evidence>
<feature type="transmembrane region" description="Helical" evidence="6">
    <location>
        <begin position="179"/>
        <end position="197"/>
    </location>
</feature>
<evidence type="ECO:0000256" key="2">
    <source>
        <dbReference type="ARBA" id="ARBA00022448"/>
    </source>
</evidence>
<dbReference type="RefSeq" id="WP_119454747.1">
    <property type="nucleotide sequence ID" value="NZ_QWGA01000008.1"/>
</dbReference>
<dbReference type="PROSITE" id="PS50850">
    <property type="entry name" value="MFS"/>
    <property type="match status" value="1"/>
</dbReference>
<evidence type="ECO:0000313" key="9">
    <source>
        <dbReference type="Proteomes" id="UP000265845"/>
    </source>
</evidence>
<gene>
    <name evidence="8" type="ORF">D1222_13260</name>
</gene>
<dbReference type="GO" id="GO:0022857">
    <property type="term" value="F:transmembrane transporter activity"/>
    <property type="evidence" value="ECO:0007669"/>
    <property type="project" value="InterPro"/>
</dbReference>
<evidence type="ECO:0000256" key="1">
    <source>
        <dbReference type="ARBA" id="ARBA00004141"/>
    </source>
</evidence>
<feature type="transmembrane region" description="Helical" evidence="6">
    <location>
        <begin position="63"/>
        <end position="79"/>
    </location>
</feature>
<dbReference type="CDD" id="cd17320">
    <property type="entry name" value="MFS_MdfA_MDR_like"/>
    <property type="match status" value="1"/>
</dbReference>
<protein>
    <submittedName>
        <fullName evidence="8">MFS transporter</fullName>
    </submittedName>
</protein>
<evidence type="ECO:0000256" key="4">
    <source>
        <dbReference type="ARBA" id="ARBA00022989"/>
    </source>
</evidence>
<accession>A0A399R6W1</accession>
<reference evidence="8 9" key="1">
    <citation type="submission" date="2018-08" db="EMBL/GenBank/DDBJ databases">
        <title>Henriciella mobilis sp. nov., isolated from seawater.</title>
        <authorList>
            <person name="Cheng H."/>
            <person name="Wu Y.-H."/>
            <person name="Xu X.-W."/>
            <person name="Guo L.-L."/>
        </authorList>
    </citation>
    <scope>NUCLEOTIDE SEQUENCE [LARGE SCALE GENOMIC DNA]</scope>
    <source>
        <strain evidence="8 9">CCUG67844</strain>
    </source>
</reference>
<sequence>MQSETVETIAPAVRPALPMPLWEFVGMIAAMMALNALAIDTMLPALHDIAQSYGLQEANDQQLVIFAYVLGFGAPQLVFGPISDSVGRKKIVLGCIAFYTITGFACMAATSFSMLLVIRFLQGIAASGIRVIAVSVVRDLMGGRAMARLMSLVMTVFMVVPILAPSLGQGVMLFAPWQWTFGILGIAGLLMMGWITLRLPETLPAENRPPLNIGGSFKAYKQVLTTRVTLGYMCASGVIFGALFSYVASSEQVFRDVFNKSETFVLWFAGIAGALSIANFMNSRIVERIGMRRVSHTVLLGFIVLAGVNTLAMIQFGERLIIFYPLFALTFACFGLIGANFSALAMEPLGKIAGTGSAAYGFMTTTVASFFGWLVASRFNGSVVPILEGYVGLGLGCLLIVLFTEKGRLFGSRDDPEYED</sequence>
<evidence type="ECO:0000256" key="6">
    <source>
        <dbReference type="SAM" id="Phobius"/>
    </source>
</evidence>
<feature type="transmembrane region" description="Helical" evidence="6">
    <location>
        <begin position="264"/>
        <end position="282"/>
    </location>
</feature>
<comment type="caution">
    <text evidence="8">The sequence shown here is derived from an EMBL/GenBank/DDBJ whole genome shotgun (WGS) entry which is preliminary data.</text>
</comment>
<dbReference type="GO" id="GO:0005886">
    <property type="term" value="C:plasma membrane"/>
    <property type="evidence" value="ECO:0007669"/>
    <property type="project" value="TreeGrafter"/>
</dbReference>
<keyword evidence="4 6" id="KW-1133">Transmembrane helix</keyword>
<organism evidence="8 9">
    <name type="scientific">Henriciella algicola</name>
    <dbReference type="NCBI Taxonomy" id="1608422"/>
    <lineage>
        <taxon>Bacteria</taxon>
        <taxon>Pseudomonadati</taxon>
        <taxon>Pseudomonadota</taxon>
        <taxon>Alphaproteobacteria</taxon>
        <taxon>Hyphomonadales</taxon>
        <taxon>Hyphomonadaceae</taxon>
        <taxon>Henriciella</taxon>
    </lineage>
</organism>
<evidence type="ECO:0000256" key="3">
    <source>
        <dbReference type="ARBA" id="ARBA00022692"/>
    </source>
</evidence>
<feature type="transmembrane region" description="Helical" evidence="6">
    <location>
        <begin position="116"/>
        <end position="137"/>
    </location>
</feature>
<dbReference type="OrthoDB" id="9800416at2"/>
<keyword evidence="2" id="KW-0813">Transport</keyword>
<feature type="transmembrane region" description="Helical" evidence="6">
    <location>
        <begin position="91"/>
        <end position="110"/>
    </location>
</feature>
<dbReference type="EMBL" id="QWGA01000008">
    <property type="protein sequence ID" value="RIJ27366.1"/>
    <property type="molecule type" value="Genomic_DNA"/>
</dbReference>
<dbReference type="PANTHER" id="PTHR23502">
    <property type="entry name" value="MAJOR FACILITATOR SUPERFAMILY"/>
    <property type="match status" value="1"/>
</dbReference>